<comment type="similarity">
    <text evidence="1">Belongs to the complex I 51 kDa subunit family.</text>
</comment>
<name>A0ABP9PRQ7_9PSEU</name>
<evidence type="ECO:0000259" key="6">
    <source>
        <dbReference type="SMART" id="SM00928"/>
    </source>
</evidence>
<dbReference type="Proteomes" id="UP001500192">
    <property type="component" value="Unassembled WGS sequence"/>
</dbReference>
<protein>
    <submittedName>
        <fullName evidence="7">NADH-ubiquinone oxidoreductase-F iron-sulfur binding region domain-containing protein</fullName>
    </submittedName>
</protein>
<keyword evidence="3" id="KW-0479">Metal-binding</keyword>
<evidence type="ECO:0000313" key="8">
    <source>
        <dbReference type="Proteomes" id="UP001500192"/>
    </source>
</evidence>
<dbReference type="PANTHER" id="PTHR43578">
    <property type="entry name" value="NADH-QUINONE OXIDOREDUCTASE SUBUNIT F"/>
    <property type="match status" value="1"/>
</dbReference>
<evidence type="ECO:0000256" key="2">
    <source>
        <dbReference type="ARBA" id="ARBA00022485"/>
    </source>
</evidence>
<keyword evidence="4" id="KW-0408">Iron</keyword>
<dbReference type="Gene3D" id="3.40.50.11540">
    <property type="entry name" value="NADH-ubiquinone oxidoreductase 51kDa subunit"/>
    <property type="match status" value="1"/>
</dbReference>
<proteinExistence type="inferred from homology"/>
<dbReference type="SMART" id="SM00928">
    <property type="entry name" value="NADH_4Fe-4S"/>
    <property type="match status" value="1"/>
</dbReference>
<evidence type="ECO:0000256" key="4">
    <source>
        <dbReference type="ARBA" id="ARBA00023004"/>
    </source>
</evidence>
<reference evidence="8" key="1">
    <citation type="journal article" date="2019" name="Int. J. Syst. Evol. Microbiol.">
        <title>The Global Catalogue of Microorganisms (GCM) 10K type strain sequencing project: providing services to taxonomists for standard genome sequencing and annotation.</title>
        <authorList>
            <consortium name="The Broad Institute Genomics Platform"/>
            <consortium name="The Broad Institute Genome Sequencing Center for Infectious Disease"/>
            <person name="Wu L."/>
            <person name="Ma J."/>
        </authorList>
    </citation>
    <scope>NUCLEOTIDE SEQUENCE [LARGE SCALE GENOMIC DNA]</scope>
    <source>
        <strain evidence="8">JCM 18054</strain>
    </source>
</reference>
<dbReference type="Gene3D" id="3.10.20.600">
    <property type="match status" value="1"/>
</dbReference>
<dbReference type="Pfam" id="PF10589">
    <property type="entry name" value="NADH_4Fe-4S"/>
    <property type="match status" value="1"/>
</dbReference>
<dbReference type="PANTHER" id="PTHR43578:SF3">
    <property type="entry name" value="NADH-QUINONE OXIDOREDUCTASE SUBUNIT F"/>
    <property type="match status" value="1"/>
</dbReference>
<sequence length="382" mass="39411">MRLLDAAASDLATHLARNGRVPWGRALVDDVREAGLTGRGGAGFPVWRKLSAVAEGSAPVVVANGAEGEPASAKDHTLLVRAPHLVLDGLQLAAEAVRATTAVVYVPEGLAAQAVRAALAERAGWDALPVAVVVAPDYFVAGQESAVVAAVEGRQALPSDRLTLTVRSGVHGRPTLVQNVETLAHVAQIARYGPEWFRQCGTAEEPGTFLATVSGSVRRGGVYEVPHGVPLGELLAQAGGPAGELRAVLVGGYHGTWVPAADARIPLSRKALGSLGAGVLVALDAAECGLAVASEVLTYLARQSARQCGPCLNGLPALARAMSDVVSGARPEQVARLADLVERRGACHHPDGAARFARSSLAVFGDEIACHLRGGCAARRTR</sequence>
<dbReference type="SUPFAM" id="SSF140490">
    <property type="entry name" value="Nqo1C-terminal domain-like"/>
    <property type="match status" value="1"/>
</dbReference>
<keyword evidence="8" id="KW-1185">Reference proteome</keyword>
<evidence type="ECO:0000256" key="3">
    <source>
        <dbReference type="ARBA" id="ARBA00022723"/>
    </source>
</evidence>
<organism evidence="7 8">
    <name type="scientific">Amycolatopsis dongchuanensis</name>
    <dbReference type="NCBI Taxonomy" id="1070866"/>
    <lineage>
        <taxon>Bacteria</taxon>
        <taxon>Bacillati</taxon>
        <taxon>Actinomycetota</taxon>
        <taxon>Actinomycetes</taxon>
        <taxon>Pseudonocardiales</taxon>
        <taxon>Pseudonocardiaceae</taxon>
        <taxon>Amycolatopsis</taxon>
    </lineage>
</organism>
<dbReference type="EMBL" id="BAABIB010000005">
    <property type="protein sequence ID" value="GAA5151043.1"/>
    <property type="molecule type" value="Genomic_DNA"/>
</dbReference>
<dbReference type="Pfam" id="PF01512">
    <property type="entry name" value="Complex1_51K"/>
    <property type="match status" value="1"/>
</dbReference>
<accession>A0ABP9PRQ7</accession>
<dbReference type="InterPro" id="IPR037225">
    <property type="entry name" value="Nuo51_FMN-bd_sf"/>
</dbReference>
<evidence type="ECO:0000313" key="7">
    <source>
        <dbReference type="EMBL" id="GAA5151043.1"/>
    </source>
</evidence>
<dbReference type="InterPro" id="IPR037207">
    <property type="entry name" value="Nuop51_4Fe4S-bd_sf"/>
</dbReference>
<dbReference type="InterPro" id="IPR011538">
    <property type="entry name" value="Nuo51_FMN-bd"/>
</dbReference>
<dbReference type="SUPFAM" id="SSF142984">
    <property type="entry name" value="Nqo1 middle domain-like"/>
    <property type="match status" value="1"/>
</dbReference>
<dbReference type="SUPFAM" id="SSF142019">
    <property type="entry name" value="Nqo1 FMN-binding domain-like"/>
    <property type="match status" value="1"/>
</dbReference>
<dbReference type="InterPro" id="IPR019554">
    <property type="entry name" value="Soluble_ligand-bd"/>
</dbReference>
<dbReference type="RefSeq" id="WP_346051365.1">
    <property type="nucleotide sequence ID" value="NZ_BAABIB010000005.1"/>
</dbReference>
<evidence type="ECO:0000256" key="5">
    <source>
        <dbReference type="ARBA" id="ARBA00023014"/>
    </source>
</evidence>
<comment type="caution">
    <text evidence="7">The sequence shown here is derived from an EMBL/GenBank/DDBJ whole genome shotgun (WGS) entry which is preliminary data.</text>
</comment>
<keyword evidence="2" id="KW-0004">4Fe-4S</keyword>
<evidence type="ECO:0000256" key="1">
    <source>
        <dbReference type="ARBA" id="ARBA00007523"/>
    </source>
</evidence>
<dbReference type="Gene3D" id="1.20.1440.230">
    <property type="entry name" value="NADH-ubiquinone oxidoreductase 51kDa subunit, iron-sulphur binding domain"/>
    <property type="match status" value="1"/>
</dbReference>
<gene>
    <name evidence="7" type="ORF">GCM10023214_01150</name>
</gene>
<feature type="domain" description="NADH-ubiquinone oxidoreductase 51kDa subunit iron-sulphur binding" evidence="6">
    <location>
        <begin position="290"/>
        <end position="334"/>
    </location>
</feature>
<dbReference type="InterPro" id="IPR019575">
    <property type="entry name" value="Nuop51_4Fe4S-bd"/>
</dbReference>
<keyword evidence="5" id="KW-0411">Iron-sulfur</keyword>
<dbReference type="Pfam" id="PF10531">
    <property type="entry name" value="SLBB"/>
    <property type="match status" value="1"/>
</dbReference>